<comment type="caution">
    <text evidence="2">The sequence shown here is derived from an EMBL/GenBank/DDBJ whole genome shotgun (WGS) entry which is preliminary data.</text>
</comment>
<feature type="signal peptide" evidence="1">
    <location>
        <begin position="1"/>
        <end position="24"/>
    </location>
</feature>
<evidence type="ECO:0008006" key="4">
    <source>
        <dbReference type="Google" id="ProtNLM"/>
    </source>
</evidence>
<dbReference type="Gene3D" id="2.40.160.170">
    <property type="match status" value="1"/>
</dbReference>
<gene>
    <name evidence="2" type="ORF">OVY01_04325</name>
</gene>
<name>A0ABT3ZKL3_9BURK</name>
<evidence type="ECO:0000313" key="2">
    <source>
        <dbReference type="EMBL" id="MCY0386480.1"/>
    </source>
</evidence>
<sequence length="219" mass="23240">MNYLKGIALGAMTAAIVSAAPAMAQEVFVQGGTQGGGIGAALGLTSWAGLHTDIDGFNVTHDFHAGDNEFHGTMHVRHAGLYLDLFPFAGSGFRVTTGALFNRDRLESDAVPENGYYSLDGTRFPAALLAGQTVSMQARFPTVMPYLGLGFGHKPVSKGLGFVADIGVAYGRPRVSFSGPEALAVLGGSAVVDEENKIRDTIQHYRLYPVVQIGISYRF</sequence>
<feature type="chain" id="PRO_5045249613" description="Outer membrane protein beta-barrel domain-containing protein" evidence="1">
    <location>
        <begin position="25"/>
        <end position="219"/>
    </location>
</feature>
<proteinExistence type="predicted"/>
<protein>
    <recommendedName>
        <fullName evidence="4">Outer membrane protein beta-barrel domain-containing protein</fullName>
    </recommendedName>
</protein>
<keyword evidence="1" id="KW-0732">Signal</keyword>
<dbReference type="EMBL" id="JAPMXC010000001">
    <property type="protein sequence ID" value="MCY0386480.1"/>
    <property type="molecule type" value="Genomic_DNA"/>
</dbReference>
<dbReference type="RefSeq" id="WP_267845910.1">
    <property type="nucleotide sequence ID" value="NZ_JAPMXC010000001.1"/>
</dbReference>
<reference evidence="2" key="1">
    <citation type="submission" date="2022-11" db="EMBL/GenBank/DDBJ databases">
        <title>Robbsia betulipollinis sp. nov., isolated from pollen of birch (Betula pendula).</title>
        <authorList>
            <person name="Shi H."/>
            <person name="Ambika Manirajan B."/>
            <person name="Ratering S."/>
            <person name="Geissler-Plaum R."/>
            <person name="Schnell S."/>
        </authorList>
    </citation>
    <scope>NUCLEOTIDE SEQUENCE</scope>
    <source>
        <strain evidence="2">Bb-Pol-6</strain>
    </source>
</reference>
<accession>A0ABT3ZKL3</accession>
<organism evidence="2 3">
    <name type="scientific">Robbsia betulipollinis</name>
    <dbReference type="NCBI Taxonomy" id="2981849"/>
    <lineage>
        <taxon>Bacteria</taxon>
        <taxon>Pseudomonadati</taxon>
        <taxon>Pseudomonadota</taxon>
        <taxon>Betaproteobacteria</taxon>
        <taxon>Burkholderiales</taxon>
        <taxon>Burkholderiaceae</taxon>
        <taxon>Robbsia</taxon>
    </lineage>
</organism>
<keyword evidence="3" id="KW-1185">Reference proteome</keyword>
<dbReference type="Proteomes" id="UP001082899">
    <property type="component" value="Unassembled WGS sequence"/>
</dbReference>
<evidence type="ECO:0000313" key="3">
    <source>
        <dbReference type="Proteomes" id="UP001082899"/>
    </source>
</evidence>
<evidence type="ECO:0000256" key="1">
    <source>
        <dbReference type="SAM" id="SignalP"/>
    </source>
</evidence>